<dbReference type="EMBL" id="SOIJ01000212">
    <property type="protein sequence ID" value="TET92436.1"/>
    <property type="molecule type" value="Genomic_DNA"/>
</dbReference>
<comment type="caution">
    <text evidence="3">The sequence shown here is derived from an EMBL/GenBank/DDBJ whole genome shotgun (WGS) entry which is preliminary data.</text>
</comment>
<protein>
    <submittedName>
        <fullName evidence="3">Histone deacetylase</fullName>
    </submittedName>
</protein>
<dbReference type="InterPro" id="IPR023696">
    <property type="entry name" value="Ureohydrolase_dom_sf"/>
</dbReference>
<organism evidence="3 4">
    <name type="scientific">Aerophobetes bacterium</name>
    <dbReference type="NCBI Taxonomy" id="2030807"/>
    <lineage>
        <taxon>Bacteria</taxon>
        <taxon>Candidatus Aerophobota</taxon>
    </lineage>
</organism>
<dbReference type="InterPro" id="IPR000286">
    <property type="entry name" value="HDACs"/>
</dbReference>
<dbReference type="InterPro" id="IPR037138">
    <property type="entry name" value="His_deacetylse_dom_sf"/>
</dbReference>
<evidence type="ECO:0000259" key="2">
    <source>
        <dbReference type="Pfam" id="PF00850"/>
    </source>
</evidence>
<comment type="similarity">
    <text evidence="1">Belongs to the histone deacetylase family.</text>
</comment>
<dbReference type="PANTHER" id="PTHR10625">
    <property type="entry name" value="HISTONE DEACETYLASE HDAC1-RELATED"/>
    <property type="match status" value="1"/>
</dbReference>
<dbReference type="PRINTS" id="PR01270">
    <property type="entry name" value="HDASUPER"/>
</dbReference>
<evidence type="ECO:0000256" key="1">
    <source>
        <dbReference type="ARBA" id="ARBA00005947"/>
    </source>
</evidence>
<gene>
    <name evidence="3" type="ORF">E3J33_03770</name>
</gene>
<accession>A0A523YLH7</accession>
<dbReference type="InterPro" id="IPR023801">
    <property type="entry name" value="His_deacetylse_dom"/>
</dbReference>
<dbReference type="GO" id="GO:0004407">
    <property type="term" value="F:histone deacetylase activity"/>
    <property type="evidence" value="ECO:0007669"/>
    <property type="project" value="TreeGrafter"/>
</dbReference>
<sequence length="281" mass="31524">MIFFSEMCLEYQAQGHPESPERVKMTYDYLKEKGFSFQQAQVCRGEDLLLVHTRSFLKKVKENRFFDADTPNIDRIYDYAIVSVGGAVEAMKKALEEEPSFSLLRPPGHHAGKDYLGGFCYVNNMAIAVIKALEKVERVAIIDFDGHHGNGTEDIFLGHRRVAYLSLHQYPAYPGTGEASQKNCLNYPLSPGTGEERYLQIFSEGLEKVKKFDPGLIGVSAGFDGYKGDRLLSLELEVKTYYDIGRSIKDLGRPCFAILEGGYSSDLPLCVYQFLQGIGVK</sequence>
<dbReference type="Gene3D" id="3.40.800.20">
    <property type="entry name" value="Histone deacetylase domain"/>
    <property type="match status" value="1"/>
</dbReference>
<name>A0A523YLH7_UNCAE</name>
<feature type="domain" description="Histone deacetylase" evidence="2">
    <location>
        <begin position="16"/>
        <end position="265"/>
    </location>
</feature>
<dbReference type="SUPFAM" id="SSF52768">
    <property type="entry name" value="Arginase/deacetylase"/>
    <property type="match status" value="1"/>
</dbReference>
<evidence type="ECO:0000313" key="3">
    <source>
        <dbReference type="EMBL" id="TET92436.1"/>
    </source>
</evidence>
<dbReference type="PANTHER" id="PTHR10625:SF10">
    <property type="entry name" value="HISTONE DEACETYLASE HDAC1"/>
    <property type="match status" value="1"/>
</dbReference>
<dbReference type="AlphaFoldDB" id="A0A523YLH7"/>
<proteinExistence type="inferred from homology"/>
<evidence type="ECO:0000313" key="4">
    <source>
        <dbReference type="Proteomes" id="UP000316925"/>
    </source>
</evidence>
<reference evidence="3 4" key="1">
    <citation type="submission" date="2019-03" db="EMBL/GenBank/DDBJ databases">
        <title>Metabolic potential of uncultured bacteria and archaea associated with petroleum seepage in deep-sea sediments.</title>
        <authorList>
            <person name="Dong X."/>
            <person name="Hubert C."/>
        </authorList>
    </citation>
    <scope>NUCLEOTIDE SEQUENCE [LARGE SCALE GENOMIC DNA]</scope>
    <source>
        <strain evidence="3">E29_bin28</strain>
    </source>
</reference>
<dbReference type="GO" id="GO:0040029">
    <property type="term" value="P:epigenetic regulation of gene expression"/>
    <property type="evidence" value="ECO:0007669"/>
    <property type="project" value="TreeGrafter"/>
</dbReference>
<dbReference type="Proteomes" id="UP000316925">
    <property type="component" value="Unassembled WGS sequence"/>
</dbReference>
<dbReference type="Pfam" id="PF00850">
    <property type="entry name" value="Hist_deacetyl"/>
    <property type="match status" value="1"/>
</dbReference>